<dbReference type="Gene3D" id="2.60.40.1890">
    <property type="entry name" value="PCu(A)C copper chaperone"/>
    <property type="match status" value="1"/>
</dbReference>
<dbReference type="InterPro" id="IPR036182">
    <property type="entry name" value="PCuAC_sf"/>
</dbReference>
<evidence type="ECO:0000313" key="3">
    <source>
        <dbReference type="EMBL" id="GEO94279.1"/>
    </source>
</evidence>
<protein>
    <recommendedName>
        <fullName evidence="5">Lipoprotein</fullName>
    </recommendedName>
</protein>
<dbReference type="InterPro" id="IPR007410">
    <property type="entry name" value="LpqE-like"/>
</dbReference>
<feature type="compositionally biased region" description="Basic and acidic residues" evidence="1">
    <location>
        <begin position="188"/>
        <end position="203"/>
    </location>
</feature>
<dbReference type="RefSeq" id="WP_062734471.1">
    <property type="nucleotide sequence ID" value="NZ_BJZS01000014.1"/>
</dbReference>
<evidence type="ECO:0000256" key="1">
    <source>
        <dbReference type="SAM" id="MobiDB-lite"/>
    </source>
</evidence>
<organism evidence="3 4">
    <name type="scientific">Kocuria turfanensis</name>
    <dbReference type="NCBI Taxonomy" id="388357"/>
    <lineage>
        <taxon>Bacteria</taxon>
        <taxon>Bacillati</taxon>
        <taxon>Actinomycetota</taxon>
        <taxon>Actinomycetes</taxon>
        <taxon>Micrococcales</taxon>
        <taxon>Micrococcaceae</taxon>
        <taxon>Kocuria</taxon>
    </lineage>
</organism>
<sequence length="218" mass="22119">MLFHHSTRTPRRTAVLALGALTLTGCGAAADTAPAAGPASPAPVSSAPASSVAAPLRVEQAWVKARTTPGMTGAFATLVNDTDVPVTLVGVATDGASGSTELHETALDPETGSTVMRRMAEPVTIAPGASYVLEPGGNHIMLLDLQCGLYAGDALDLTLQFDGGAGQTVAAPIKDYAGAQEEYVPGYDQDHDEHGEPGHDEPGHTASAAVSALPSCHE</sequence>
<evidence type="ECO:0000256" key="2">
    <source>
        <dbReference type="SAM" id="SignalP"/>
    </source>
</evidence>
<dbReference type="InterPro" id="IPR058248">
    <property type="entry name" value="Lxx211020-like"/>
</dbReference>
<feature type="region of interest" description="Disordered" evidence="1">
    <location>
        <begin position="186"/>
        <end position="218"/>
    </location>
</feature>
<gene>
    <name evidence="3" type="ORF">KTU01_04020</name>
</gene>
<evidence type="ECO:0008006" key="5">
    <source>
        <dbReference type="Google" id="ProtNLM"/>
    </source>
</evidence>
<name>A0A512I999_9MICC</name>
<dbReference type="STRING" id="388357.GCA_001580365_00673"/>
<keyword evidence="2" id="KW-0732">Signal</keyword>
<dbReference type="Pfam" id="PF04314">
    <property type="entry name" value="PCuAC"/>
    <property type="match status" value="1"/>
</dbReference>
<dbReference type="PANTHER" id="PTHR36302:SF1">
    <property type="entry name" value="COPPER CHAPERONE PCU(A)C"/>
    <property type="match status" value="1"/>
</dbReference>
<keyword evidence="4" id="KW-1185">Reference proteome</keyword>
<feature type="signal peptide" evidence="2">
    <location>
        <begin position="1"/>
        <end position="29"/>
    </location>
</feature>
<comment type="caution">
    <text evidence="3">The sequence shown here is derived from an EMBL/GenBank/DDBJ whole genome shotgun (WGS) entry which is preliminary data.</text>
</comment>
<evidence type="ECO:0000313" key="4">
    <source>
        <dbReference type="Proteomes" id="UP000321103"/>
    </source>
</evidence>
<dbReference type="Proteomes" id="UP000321103">
    <property type="component" value="Unassembled WGS sequence"/>
</dbReference>
<reference evidence="3 4" key="1">
    <citation type="submission" date="2019-07" db="EMBL/GenBank/DDBJ databases">
        <title>Whole genome shotgun sequence of Kocuria turfanensis NBRC 107627.</title>
        <authorList>
            <person name="Hosoyama A."/>
            <person name="Uohara A."/>
            <person name="Ohji S."/>
            <person name="Ichikawa N."/>
        </authorList>
    </citation>
    <scope>NUCLEOTIDE SEQUENCE [LARGE SCALE GENOMIC DNA]</scope>
    <source>
        <strain evidence="3 4">NBRC 107627</strain>
    </source>
</reference>
<feature type="chain" id="PRO_5038446027" description="Lipoprotein" evidence="2">
    <location>
        <begin position="30"/>
        <end position="218"/>
    </location>
</feature>
<proteinExistence type="predicted"/>
<dbReference type="SUPFAM" id="SSF110087">
    <property type="entry name" value="DR1885-like metal-binding protein"/>
    <property type="match status" value="1"/>
</dbReference>
<accession>A0A512I999</accession>
<dbReference type="AlphaFoldDB" id="A0A512I999"/>
<dbReference type="PANTHER" id="PTHR36302">
    <property type="entry name" value="BLR7088 PROTEIN"/>
    <property type="match status" value="1"/>
</dbReference>
<dbReference type="EMBL" id="BJZS01000014">
    <property type="protein sequence ID" value="GEO94279.1"/>
    <property type="molecule type" value="Genomic_DNA"/>
</dbReference>